<evidence type="ECO:0000313" key="7">
    <source>
        <dbReference type="Proteomes" id="UP000830326"/>
    </source>
</evidence>
<dbReference type="Proteomes" id="UP000830326">
    <property type="component" value="Chromosome"/>
</dbReference>
<dbReference type="Gene3D" id="3.20.20.370">
    <property type="entry name" value="Glycoside hydrolase/deacetylase"/>
    <property type="match status" value="1"/>
</dbReference>
<evidence type="ECO:0000256" key="2">
    <source>
        <dbReference type="ARBA" id="ARBA00022723"/>
    </source>
</evidence>
<dbReference type="PANTHER" id="PTHR31609:SF1">
    <property type="entry name" value="CARBOHYDRATE DEACETYLASE"/>
    <property type="match status" value="1"/>
</dbReference>
<dbReference type="RefSeq" id="WP_245031586.1">
    <property type="nucleotide sequence ID" value="NZ_CP095075.1"/>
</dbReference>
<evidence type="ECO:0000256" key="4">
    <source>
        <dbReference type="ARBA" id="ARBA00022842"/>
    </source>
</evidence>
<evidence type="ECO:0000256" key="3">
    <source>
        <dbReference type="ARBA" id="ARBA00022801"/>
    </source>
</evidence>
<dbReference type="EC" id="3.5.1.105" evidence="6"/>
<proteinExistence type="predicted"/>
<dbReference type="InterPro" id="IPR006879">
    <property type="entry name" value="YdjC-like"/>
</dbReference>
<dbReference type="CDD" id="cd10803">
    <property type="entry name" value="YdjC_EF3048_like"/>
    <property type="match status" value="1"/>
</dbReference>
<reference evidence="6" key="1">
    <citation type="submission" date="2022-04" db="EMBL/GenBank/DDBJ databases">
        <title>Halobacillus sp. isolated from saltern.</title>
        <authorList>
            <person name="Won M."/>
            <person name="Lee C.-M."/>
            <person name="Woen H.-Y."/>
            <person name="Kwon S.-W."/>
        </authorList>
    </citation>
    <scope>NUCLEOTIDE SEQUENCE</scope>
    <source>
        <strain evidence="6">SSHM10-5</strain>
    </source>
</reference>
<keyword evidence="4" id="KW-0460">Magnesium</keyword>
<keyword evidence="5" id="KW-0119">Carbohydrate metabolism</keyword>
<dbReference type="GO" id="GO:0036311">
    <property type="term" value="F:chitin disaccharide deacetylase activity"/>
    <property type="evidence" value="ECO:0007669"/>
    <property type="project" value="UniProtKB-EC"/>
</dbReference>
<comment type="cofactor">
    <cofactor evidence="1">
        <name>Mg(2+)</name>
        <dbReference type="ChEBI" id="CHEBI:18420"/>
    </cofactor>
</comment>
<protein>
    <submittedName>
        <fullName evidence="6">Chitin disaccharide deacetylase</fullName>
        <ecNumber evidence="6">3.5.1.105</ecNumber>
    </submittedName>
</protein>
<keyword evidence="7" id="KW-1185">Reference proteome</keyword>
<evidence type="ECO:0000256" key="1">
    <source>
        <dbReference type="ARBA" id="ARBA00001946"/>
    </source>
</evidence>
<dbReference type="SUPFAM" id="SSF88713">
    <property type="entry name" value="Glycoside hydrolase/deacetylase"/>
    <property type="match status" value="1"/>
</dbReference>
<dbReference type="Pfam" id="PF04794">
    <property type="entry name" value="YdjC"/>
    <property type="match status" value="1"/>
</dbReference>
<dbReference type="InterPro" id="IPR011330">
    <property type="entry name" value="Glyco_hydro/deAcase_b/a-brl"/>
</dbReference>
<dbReference type="NCBIfam" id="NF002559">
    <property type="entry name" value="PRK02134.1"/>
    <property type="match status" value="1"/>
</dbReference>
<evidence type="ECO:0000313" key="6">
    <source>
        <dbReference type="EMBL" id="UOR11523.1"/>
    </source>
</evidence>
<sequence>MRKKLIINADDFGYSRGINFGIIDAFQHGLLTSTTLMTNMPGASHAYQLAKENPNIGVGIHLTLTAGSPILKHLQTVTDENGHFRNLKYYLGFFDIDLGEVYEEWKAQIKQAIVNGIQPTHLDSHHHIHSYGKLTEVVIDLAEEYDLPVRRVFDPETTNLDAIRKTDAFEYKIDTIKEPIKLAEKFSDAQSIEVMTHPAYLDKSIMNGSSFNYPRVDELALLTDKTLKETYKNQHTFELTHYRSI</sequence>
<keyword evidence="3 6" id="KW-0378">Hydrolase</keyword>
<organism evidence="6 7">
    <name type="scientific">Halobacillus amylolyticus</name>
    <dbReference type="NCBI Taxonomy" id="2932259"/>
    <lineage>
        <taxon>Bacteria</taxon>
        <taxon>Bacillati</taxon>
        <taxon>Bacillota</taxon>
        <taxon>Bacilli</taxon>
        <taxon>Bacillales</taxon>
        <taxon>Bacillaceae</taxon>
        <taxon>Halobacillus</taxon>
    </lineage>
</organism>
<name>A0ABY4HB63_9BACI</name>
<keyword evidence="2" id="KW-0479">Metal-binding</keyword>
<gene>
    <name evidence="6" type="primary">chbG</name>
    <name evidence="6" type="ORF">MUO15_18360</name>
</gene>
<evidence type="ECO:0000256" key="5">
    <source>
        <dbReference type="ARBA" id="ARBA00023277"/>
    </source>
</evidence>
<dbReference type="EMBL" id="CP095075">
    <property type="protein sequence ID" value="UOR11523.1"/>
    <property type="molecule type" value="Genomic_DNA"/>
</dbReference>
<accession>A0ABY4HB63</accession>
<dbReference type="InterPro" id="IPR022948">
    <property type="entry name" value="COD_ChbG_bac"/>
</dbReference>
<dbReference type="PANTHER" id="PTHR31609">
    <property type="entry name" value="YDJC DEACETYLASE FAMILY MEMBER"/>
    <property type="match status" value="1"/>
</dbReference>